<name>A0A1H8R2I8_9BACL</name>
<evidence type="ECO:0000313" key="2">
    <source>
        <dbReference type="Proteomes" id="UP000198809"/>
    </source>
</evidence>
<gene>
    <name evidence="1" type="ORF">SAMN04487895_109109</name>
</gene>
<dbReference type="AlphaFoldDB" id="A0A1H8R2I8"/>
<organism evidence="1 2">
    <name type="scientific">Paenibacillus sophorae</name>
    <dbReference type="NCBI Taxonomy" id="1333845"/>
    <lineage>
        <taxon>Bacteria</taxon>
        <taxon>Bacillati</taxon>
        <taxon>Bacillota</taxon>
        <taxon>Bacilli</taxon>
        <taxon>Bacillales</taxon>
        <taxon>Paenibacillaceae</taxon>
        <taxon>Paenibacillus</taxon>
    </lineage>
</organism>
<evidence type="ECO:0000313" key="1">
    <source>
        <dbReference type="EMBL" id="SEO60517.1"/>
    </source>
</evidence>
<proteinExistence type="predicted"/>
<dbReference type="Proteomes" id="UP000198809">
    <property type="component" value="Unassembled WGS sequence"/>
</dbReference>
<reference evidence="1 2" key="1">
    <citation type="submission" date="2016-10" db="EMBL/GenBank/DDBJ databases">
        <authorList>
            <person name="de Groot N.N."/>
        </authorList>
    </citation>
    <scope>NUCLEOTIDE SEQUENCE [LARGE SCALE GENOMIC DNA]</scope>
    <source>
        <strain evidence="1 2">CGMCC 1.10238</strain>
    </source>
</reference>
<accession>A0A1H8R2I8</accession>
<protein>
    <submittedName>
        <fullName evidence="1">Uncharacterized protein</fullName>
    </submittedName>
</protein>
<sequence length="137" mass="15341">MKTALRKMQSDFMLNSSNSGRDVHMGKFILKTDSAKKVIDIELEGTFTEEDGLKSIQAYKETISAITPADYQLQIDCRKLNVTAPEVVPLLEGCFIMFKSDGFVRVNLTLENNPVLKMQLSRLGRKAGLENLEIISV</sequence>
<dbReference type="STRING" id="1333845.SAMN04487895_109109"/>
<dbReference type="EMBL" id="FODH01000009">
    <property type="protein sequence ID" value="SEO60517.1"/>
    <property type="molecule type" value="Genomic_DNA"/>
</dbReference>